<dbReference type="Proteomes" id="UP000035036">
    <property type="component" value="Chromosome"/>
</dbReference>
<evidence type="ECO:0000256" key="2">
    <source>
        <dbReference type="SAM" id="SignalP"/>
    </source>
</evidence>
<organism evidence="3 4">
    <name type="scientific">Geoalkalibacter subterraneus</name>
    <dbReference type="NCBI Taxonomy" id="483547"/>
    <lineage>
        <taxon>Bacteria</taxon>
        <taxon>Pseudomonadati</taxon>
        <taxon>Thermodesulfobacteriota</taxon>
        <taxon>Desulfuromonadia</taxon>
        <taxon>Desulfuromonadales</taxon>
        <taxon>Geoalkalibacteraceae</taxon>
        <taxon>Geoalkalibacter</taxon>
    </lineage>
</organism>
<feature type="signal peptide" evidence="2">
    <location>
        <begin position="1"/>
        <end position="25"/>
    </location>
</feature>
<dbReference type="SUPFAM" id="SSF49452">
    <property type="entry name" value="Starch-binding domain-like"/>
    <property type="match status" value="1"/>
</dbReference>
<evidence type="ECO:0000313" key="3">
    <source>
        <dbReference type="EMBL" id="AJF07438.1"/>
    </source>
</evidence>
<reference evidence="3 4" key="1">
    <citation type="journal article" date="2015" name="Genome Announc.">
        <title>Genomes of Geoalkalibacter ferrihydriticus Z-0531T and Geoalkalibacter subterraneus Red1T, Two Haloalkaliphilic Metal-Reducing Deltaproteobacteria.</title>
        <authorList>
            <person name="Badalamenti J.P."/>
            <person name="Krajmalnik-Brown R."/>
            <person name="Torres C.I."/>
            <person name="Bond D.R."/>
        </authorList>
    </citation>
    <scope>NUCLEOTIDE SEQUENCE [LARGE SCALE GENOMIC DNA]</scope>
    <source>
        <strain evidence="3 4">Red1</strain>
    </source>
</reference>
<sequence length="285" mass="31175">MKIAHFCRSALRLLIVALVAGCAWHTPQQTGDVTEYLTQDGKTGLTGHVYVSDTSNPLAGAYVNVYPDTLSNLLGPSQFISSPTDEQGRYTIENVPPGTYYIVARKRQSGHPTGPLAPGDYYSQNERITAEVRAGKLARVDIPVVPMKAPMFFKKAVTDQRSDTGICGRLVDPQGQPVPGSFAIAYLDDDLKRAPDFASTLTDQQGRFVLYLPDGGEYYLAGRVHAWDMPRPGEPYGIYGSTEPEPLKVEKGSFIEEVEILMTPFSGEYKPGKSRRPAIGSGQEK</sequence>
<accession>A0A0B5FJ99</accession>
<evidence type="ECO:0000256" key="1">
    <source>
        <dbReference type="SAM" id="MobiDB-lite"/>
    </source>
</evidence>
<evidence type="ECO:0000313" key="4">
    <source>
        <dbReference type="Proteomes" id="UP000035036"/>
    </source>
</evidence>
<keyword evidence="4" id="KW-1185">Reference proteome</keyword>
<dbReference type="OrthoDB" id="5401722at2"/>
<evidence type="ECO:0008006" key="5">
    <source>
        <dbReference type="Google" id="ProtNLM"/>
    </source>
</evidence>
<dbReference type="EMBL" id="CP010311">
    <property type="protein sequence ID" value="AJF07438.1"/>
    <property type="molecule type" value="Genomic_DNA"/>
</dbReference>
<dbReference type="KEGG" id="gsb:GSUB_13910"/>
<dbReference type="GO" id="GO:0030246">
    <property type="term" value="F:carbohydrate binding"/>
    <property type="evidence" value="ECO:0007669"/>
    <property type="project" value="InterPro"/>
</dbReference>
<dbReference type="InterPro" id="IPR013784">
    <property type="entry name" value="Carb-bd-like_fold"/>
</dbReference>
<gene>
    <name evidence="3" type="ORF">GSUB_13910</name>
</gene>
<dbReference type="Gene3D" id="2.60.40.1120">
    <property type="entry name" value="Carboxypeptidase-like, regulatory domain"/>
    <property type="match status" value="1"/>
</dbReference>
<feature type="region of interest" description="Disordered" evidence="1">
    <location>
        <begin position="266"/>
        <end position="285"/>
    </location>
</feature>
<dbReference type="HOGENOM" id="CLU_975776_0_0_7"/>
<dbReference type="RefSeq" id="WP_040201346.1">
    <property type="nucleotide sequence ID" value="NZ_CP010311.1"/>
</dbReference>
<dbReference type="AlphaFoldDB" id="A0A0B5FJ99"/>
<name>A0A0B5FJ99_9BACT</name>
<proteinExistence type="predicted"/>
<feature type="chain" id="PRO_5002101906" description="Carboxypeptidase regulatory-like domain-containing protein" evidence="2">
    <location>
        <begin position="26"/>
        <end position="285"/>
    </location>
</feature>
<protein>
    <recommendedName>
        <fullName evidence="5">Carboxypeptidase regulatory-like domain-containing protein</fullName>
    </recommendedName>
</protein>
<keyword evidence="2" id="KW-0732">Signal</keyword>